<dbReference type="Pfam" id="PF02437">
    <property type="entry name" value="Ski_Sno_DHD"/>
    <property type="match status" value="1"/>
</dbReference>
<dbReference type="GO" id="GO:0030514">
    <property type="term" value="P:negative regulation of BMP signaling pathway"/>
    <property type="evidence" value="ECO:0007669"/>
    <property type="project" value="TreeGrafter"/>
</dbReference>
<evidence type="ECO:0000313" key="4">
    <source>
        <dbReference type="EMBL" id="VEN50464.1"/>
    </source>
</evidence>
<dbReference type="InterPro" id="IPR037000">
    <property type="entry name" value="Ski_DNA-bd_sf"/>
</dbReference>
<dbReference type="SMART" id="SM01046">
    <property type="entry name" value="c-SKI_SMAD_bind"/>
    <property type="match status" value="1"/>
</dbReference>
<evidence type="ECO:0000256" key="1">
    <source>
        <dbReference type="ARBA" id="ARBA00009513"/>
    </source>
</evidence>
<feature type="compositionally biased region" description="Low complexity" evidence="2">
    <location>
        <begin position="590"/>
        <end position="606"/>
    </location>
</feature>
<dbReference type="PANTHER" id="PTHR10005">
    <property type="entry name" value="SKI ONCOGENE-RELATED"/>
    <property type="match status" value="1"/>
</dbReference>
<evidence type="ECO:0000256" key="2">
    <source>
        <dbReference type="SAM" id="MobiDB-lite"/>
    </source>
</evidence>
<dbReference type="SUPFAM" id="SSF46955">
    <property type="entry name" value="Putative DNA-binding domain"/>
    <property type="match status" value="1"/>
</dbReference>
<feature type="compositionally biased region" description="Gly residues" evidence="2">
    <location>
        <begin position="565"/>
        <end position="577"/>
    </location>
</feature>
<dbReference type="Proteomes" id="UP000410492">
    <property type="component" value="Unassembled WGS sequence"/>
</dbReference>
<comment type="similarity">
    <text evidence="1">Belongs to the SKI family.</text>
</comment>
<feature type="region of interest" description="Disordered" evidence="2">
    <location>
        <begin position="38"/>
        <end position="66"/>
    </location>
</feature>
<dbReference type="InterPro" id="IPR014890">
    <property type="entry name" value="c-SKI_SMAD4-bd_dom"/>
</dbReference>
<dbReference type="AlphaFoldDB" id="A0A653CRC5"/>
<dbReference type="CDD" id="cd21079">
    <property type="entry name" value="DHD_Ski_Sno"/>
    <property type="match status" value="1"/>
</dbReference>
<feature type="domain" description="c-SKI SMAD4-binding" evidence="3">
    <location>
        <begin position="198"/>
        <end position="305"/>
    </location>
</feature>
<accession>A0A653CRC5</accession>
<sequence length="838" mass="90413">MTASLKSASALVECFTTMEVTPHLKNVLKNYQHSATKSLQGPGGLTLKQETPSPSPEPQNGKEEEEEFVVAPLPAVQQVPILTVPDTSCSERTETILEGESISCFVVGGEKRLCLPQVLNSVLREFSLSQINQECDQLQIYCSRCTPEQLNVLKDQGILPSSAPSCGLITKTDAERLCSALLYGQHRFGLRPRKDALSIPVYHECFGRARGVCYPELYTSLGARCIECGDCRAAFSPQQFVRHVHRRPENRTVHWGFDSANWRLYLKAPGAEQTVATDDSAPAPVPEAEQERYRVALDEMRDRCEGRLAFPKEQKGGVEAVVVKEEGHMSTLKRKQCSLSSNAAATGAVGAGVGAGADVTMRPLGCESAVPKHQLPIKKQKLSPGGPVADFLLPAYALPPVHHQTAHHQAIQQLYASLDPARYIAQCLQEFGGAPGAGGAGGARGTTGHISAFKPVAQTIKEAKARQASVFAQYAAVAAAAAAQQQQQQQQTAMAAAAAAIATTPVEPPPRLEHPDRVVRVPQEAAQAHDRFGAAGGGGGGCAAFQPNVALAPPPHAASTLLLNGDGGGGQGAGGGRRCQHPKKHRYGRTSDYSTSTPSPTSQQDSTEVRTPESTADSLKEPSEHSDKEHDHLSEPDLNHKEKEETSQRQVKVEPTEQTTDCGSTMVSVVVHNNSNHASMNHTRYNPEIELSTDTEDSASESSEKITALSKVEELLKSVDCTIRHRVLDCFRVISKELGHLQHETRAKDMRISELEKQLNELKALPSNEMPTISAKEVNLNSNHVDSKQTKSPSTDSTVEDRCATEESKSRDVIVEKSSSVIAAVDDQKESIIRKAAQ</sequence>
<keyword evidence="5" id="KW-1185">Reference proteome</keyword>
<dbReference type="InterPro" id="IPR023216">
    <property type="entry name" value="Tscrpt_reg_SKI_SnoN"/>
</dbReference>
<dbReference type="GO" id="GO:0000978">
    <property type="term" value="F:RNA polymerase II cis-regulatory region sequence-specific DNA binding"/>
    <property type="evidence" value="ECO:0007669"/>
    <property type="project" value="TreeGrafter"/>
</dbReference>
<organism evidence="4 5">
    <name type="scientific">Callosobruchus maculatus</name>
    <name type="common">Southern cowpea weevil</name>
    <name type="synonym">Pulse bruchid</name>
    <dbReference type="NCBI Taxonomy" id="64391"/>
    <lineage>
        <taxon>Eukaryota</taxon>
        <taxon>Metazoa</taxon>
        <taxon>Ecdysozoa</taxon>
        <taxon>Arthropoda</taxon>
        <taxon>Hexapoda</taxon>
        <taxon>Insecta</taxon>
        <taxon>Pterygota</taxon>
        <taxon>Neoptera</taxon>
        <taxon>Endopterygota</taxon>
        <taxon>Coleoptera</taxon>
        <taxon>Polyphaga</taxon>
        <taxon>Cucujiformia</taxon>
        <taxon>Chrysomeloidea</taxon>
        <taxon>Chrysomelidae</taxon>
        <taxon>Bruchinae</taxon>
        <taxon>Bruchini</taxon>
        <taxon>Callosobruchus</taxon>
    </lineage>
</organism>
<dbReference type="InterPro" id="IPR009061">
    <property type="entry name" value="DNA-bd_dom_put_sf"/>
</dbReference>
<dbReference type="GO" id="GO:0000981">
    <property type="term" value="F:DNA-binding transcription factor activity, RNA polymerase II-specific"/>
    <property type="evidence" value="ECO:0007669"/>
    <property type="project" value="TreeGrafter"/>
</dbReference>
<dbReference type="GO" id="GO:0005737">
    <property type="term" value="C:cytoplasm"/>
    <property type="evidence" value="ECO:0007669"/>
    <property type="project" value="TreeGrafter"/>
</dbReference>
<gene>
    <name evidence="4" type="ORF">CALMAC_LOCUS11225</name>
</gene>
<reference evidence="4 5" key="1">
    <citation type="submission" date="2019-01" db="EMBL/GenBank/DDBJ databases">
        <authorList>
            <person name="Sayadi A."/>
        </authorList>
    </citation>
    <scope>NUCLEOTIDE SEQUENCE [LARGE SCALE GENOMIC DNA]</scope>
</reference>
<feature type="region of interest" description="Disordered" evidence="2">
    <location>
        <begin position="556"/>
        <end position="663"/>
    </location>
</feature>
<feature type="region of interest" description="Disordered" evidence="2">
    <location>
        <begin position="778"/>
        <end position="810"/>
    </location>
</feature>
<evidence type="ECO:0000313" key="5">
    <source>
        <dbReference type="Proteomes" id="UP000410492"/>
    </source>
</evidence>
<dbReference type="Gene3D" id="3.10.390.10">
    <property type="entry name" value="SAND domain-like"/>
    <property type="match status" value="1"/>
</dbReference>
<dbReference type="Pfam" id="PF08782">
    <property type="entry name" value="c-SKI_SMAD_bind"/>
    <property type="match status" value="1"/>
</dbReference>
<dbReference type="OrthoDB" id="3938623at2759"/>
<dbReference type="EMBL" id="CAACVG010008610">
    <property type="protein sequence ID" value="VEN50464.1"/>
    <property type="molecule type" value="Genomic_DNA"/>
</dbReference>
<dbReference type="FunFam" id="3.10.260.20:FF:000002">
    <property type="entry name" value="SKI-like oncogene a"/>
    <property type="match status" value="1"/>
</dbReference>
<feature type="compositionally biased region" description="Basic and acidic residues" evidence="2">
    <location>
        <begin position="618"/>
        <end position="655"/>
    </location>
</feature>
<dbReference type="GO" id="GO:0005667">
    <property type="term" value="C:transcription regulator complex"/>
    <property type="evidence" value="ECO:0007669"/>
    <property type="project" value="TreeGrafter"/>
</dbReference>
<name>A0A653CRC5_CALMS</name>
<protein>
    <recommendedName>
        <fullName evidence="3">c-SKI SMAD4-binding domain-containing protein</fullName>
    </recommendedName>
</protein>
<dbReference type="SUPFAM" id="SSF63763">
    <property type="entry name" value="SAND domain-like"/>
    <property type="match status" value="1"/>
</dbReference>
<dbReference type="InterPro" id="IPR003380">
    <property type="entry name" value="SKI/SNO/DAC"/>
</dbReference>
<dbReference type="Gene3D" id="3.10.260.20">
    <property type="entry name" value="Ski"/>
    <property type="match status" value="1"/>
</dbReference>
<feature type="compositionally biased region" description="Basic residues" evidence="2">
    <location>
        <begin position="578"/>
        <end position="588"/>
    </location>
</feature>
<dbReference type="PANTHER" id="PTHR10005:SF25">
    <property type="entry name" value="SNO ONCOGENE, ISOFORM B"/>
    <property type="match status" value="1"/>
</dbReference>
<dbReference type="GO" id="GO:0046332">
    <property type="term" value="F:SMAD binding"/>
    <property type="evidence" value="ECO:0007669"/>
    <property type="project" value="InterPro"/>
</dbReference>
<dbReference type="InterPro" id="IPR010919">
    <property type="entry name" value="SAND-like_dom_sf"/>
</dbReference>
<dbReference type="GO" id="GO:0005634">
    <property type="term" value="C:nucleus"/>
    <property type="evidence" value="ECO:0007669"/>
    <property type="project" value="TreeGrafter"/>
</dbReference>
<proteinExistence type="inferred from homology"/>
<feature type="compositionally biased region" description="Polar residues" evidence="2">
    <location>
        <begin position="779"/>
        <end position="797"/>
    </location>
</feature>
<evidence type="ECO:0000259" key="3">
    <source>
        <dbReference type="SMART" id="SM01046"/>
    </source>
</evidence>
<feature type="compositionally biased region" description="Basic and acidic residues" evidence="2">
    <location>
        <begin position="799"/>
        <end position="810"/>
    </location>
</feature>